<evidence type="ECO:0000256" key="5">
    <source>
        <dbReference type="ARBA" id="ARBA00022801"/>
    </source>
</evidence>
<gene>
    <name evidence="10" type="ORF">TsocGM_08000</name>
</gene>
<protein>
    <submittedName>
        <fullName evidence="10">Sulfatase</fullName>
    </submittedName>
</protein>
<keyword evidence="6" id="KW-0106">Calcium</keyword>
<dbReference type="InterPro" id="IPR000917">
    <property type="entry name" value="Sulfatase_N"/>
</dbReference>
<accession>A0A432MLY8</accession>
<feature type="signal peptide" evidence="8">
    <location>
        <begin position="1"/>
        <end position="25"/>
    </location>
</feature>
<keyword evidence="11" id="KW-1185">Reference proteome</keyword>
<keyword evidence="4 8" id="KW-0732">Signal</keyword>
<dbReference type="OrthoDB" id="246867at2"/>
<dbReference type="Gene3D" id="3.30.1120.10">
    <property type="match status" value="1"/>
</dbReference>
<evidence type="ECO:0000256" key="8">
    <source>
        <dbReference type="SAM" id="SignalP"/>
    </source>
</evidence>
<evidence type="ECO:0000313" key="10">
    <source>
        <dbReference type="EMBL" id="RUL88269.1"/>
    </source>
</evidence>
<keyword evidence="3" id="KW-0479">Metal-binding</keyword>
<dbReference type="RefSeq" id="WP_126724783.1">
    <property type="nucleotide sequence ID" value="NZ_RYZH01000012.1"/>
</dbReference>
<dbReference type="InterPro" id="IPR017850">
    <property type="entry name" value="Alkaline_phosphatase_core_sf"/>
</dbReference>
<dbReference type="CDD" id="cd16027">
    <property type="entry name" value="SGSH"/>
    <property type="match status" value="1"/>
</dbReference>
<reference evidence="10 11" key="2">
    <citation type="submission" date="2019-01" db="EMBL/GenBank/DDBJ databases">
        <title>Tautonia sociabilis, a novel thermotolerant planctomycete of Isosphaeraceae family, isolated from a 4000 m deep subterranean habitat.</title>
        <authorList>
            <person name="Kovaleva O.L."/>
            <person name="Elcheninov A.G."/>
            <person name="Van Heerden E."/>
            <person name="Toshchakov S.V."/>
            <person name="Novikov A."/>
            <person name="Bonch-Osmolovskaya E.A."/>
            <person name="Kublanov I.V."/>
        </authorList>
    </citation>
    <scope>NUCLEOTIDE SEQUENCE [LARGE SCALE GENOMIC DNA]</scope>
    <source>
        <strain evidence="10 11">GM2012</strain>
    </source>
</reference>
<evidence type="ECO:0000256" key="7">
    <source>
        <dbReference type="SAM" id="MobiDB-lite"/>
    </source>
</evidence>
<feature type="chain" id="PRO_5018982869" evidence="8">
    <location>
        <begin position="26"/>
        <end position="452"/>
    </location>
</feature>
<comment type="similarity">
    <text evidence="2">Belongs to the sulfatase family.</text>
</comment>
<dbReference type="PANTHER" id="PTHR42693">
    <property type="entry name" value="ARYLSULFATASE FAMILY MEMBER"/>
    <property type="match status" value="1"/>
</dbReference>
<evidence type="ECO:0000256" key="2">
    <source>
        <dbReference type="ARBA" id="ARBA00008779"/>
    </source>
</evidence>
<feature type="domain" description="Sulfatase N-terminal" evidence="9">
    <location>
        <begin position="49"/>
        <end position="347"/>
    </location>
</feature>
<dbReference type="Gene3D" id="3.40.720.10">
    <property type="entry name" value="Alkaline Phosphatase, subunit A"/>
    <property type="match status" value="1"/>
</dbReference>
<dbReference type="SUPFAM" id="SSF53649">
    <property type="entry name" value="Alkaline phosphatase-like"/>
    <property type="match status" value="1"/>
</dbReference>
<dbReference type="Pfam" id="PF00884">
    <property type="entry name" value="Sulfatase"/>
    <property type="match status" value="1"/>
</dbReference>
<reference evidence="10 11" key="1">
    <citation type="submission" date="2018-12" db="EMBL/GenBank/DDBJ databases">
        <authorList>
            <person name="Toschakov S.V."/>
        </authorList>
    </citation>
    <scope>NUCLEOTIDE SEQUENCE [LARGE SCALE GENOMIC DNA]</scope>
    <source>
        <strain evidence="10 11">GM2012</strain>
    </source>
</reference>
<evidence type="ECO:0000256" key="6">
    <source>
        <dbReference type="ARBA" id="ARBA00022837"/>
    </source>
</evidence>
<evidence type="ECO:0000256" key="1">
    <source>
        <dbReference type="ARBA" id="ARBA00001913"/>
    </source>
</evidence>
<comment type="cofactor">
    <cofactor evidence="1">
        <name>Ca(2+)</name>
        <dbReference type="ChEBI" id="CHEBI:29108"/>
    </cofactor>
</comment>
<dbReference type="EMBL" id="RYZH01000012">
    <property type="protein sequence ID" value="RUL88269.1"/>
    <property type="molecule type" value="Genomic_DNA"/>
</dbReference>
<evidence type="ECO:0000259" key="9">
    <source>
        <dbReference type="Pfam" id="PF00884"/>
    </source>
</evidence>
<comment type="caution">
    <text evidence="10">The sequence shown here is derived from an EMBL/GenBank/DDBJ whole genome shotgun (WGS) entry which is preliminary data.</text>
</comment>
<name>A0A432MLY8_9BACT</name>
<dbReference type="PANTHER" id="PTHR42693:SF42">
    <property type="entry name" value="ARYLSULFATASE G"/>
    <property type="match status" value="1"/>
</dbReference>
<proteinExistence type="inferred from homology"/>
<dbReference type="AlphaFoldDB" id="A0A432MLY8"/>
<sequence>MDPSRLVSAFAAVLLLLLAAPVAGPADARAAAPDEDGGGGGGTGEPSPPNVVLIISDDHGWADYGFMGHPTVRTPNLDRLASESLTFRRGYVPSSLCCPSLASIITGLFPHQHKITSNDPPQPAGMPNRAFYSSDLFARGREAMNRHLEAVPTLPRLLADRGYVSLQTGKWWQGDFSRGGFSEGMTRGQRHGDEGLAIGRSTMEPIEEFISDARSQGRPFFVWYAPMMPHSPHTPPDRLLDHYRDLAPLPVARYWAMIEWFDETCGQLLDLLDREGLAEDTIVLYVADNGWTQDPDGPGFVRSKRSPYDTGLRTPILVRWPGRVAPREADELAMSIDLAPTILSAVGLEPTAEMPGVDLLDADAVAGRSAIFGACYEHTAIDLDDPAANLRERWGIDGDWKLILPTPLSDLEAPELYDLAADPGETRNLAGEHPDRVEEMRTMIDRWWDPSA</sequence>
<dbReference type="InterPro" id="IPR050738">
    <property type="entry name" value="Sulfatase"/>
</dbReference>
<feature type="region of interest" description="Disordered" evidence="7">
    <location>
        <begin position="28"/>
        <end position="50"/>
    </location>
</feature>
<evidence type="ECO:0000256" key="4">
    <source>
        <dbReference type="ARBA" id="ARBA00022729"/>
    </source>
</evidence>
<dbReference type="GO" id="GO:0004065">
    <property type="term" value="F:arylsulfatase activity"/>
    <property type="evidence" value="ECO:0007669"/>
    <property type="project" value="TreeGrafter"/>
</dbReference>
<evidence type="ECO:0000313" key="11">
    <source>
        <dbReference type="Proteomes" id="UP000280296"/>
    </source>
</evidence>
<dbReference type="GO" id="GO:0046872">
    <property type="term" value="F:metal ion binding"/>
    <property type="evidence" value="ECO:0007669"/>
    <property type="project" value="UniProtKB-KW"/>
</dbReference>
<organism evidence="10 11">
    <name type="scientific">Tautonia sociabilis</name>
    <dbReference type="NCBI Taxonomy" id="2080755"/>
    <lineage>
        <taxon>Bacteria</taxon>
        <taxon>Pseudomonadati</taxon>
        <taxon>Planctomycetota</taxon>
        <taxon>Planctomycetia</taxon>
        <taxon>Isosphaerales</taxon>
        <taxon>Isosphaeraceae</taxon>
        <taxon>Tautonia</taxon>
    </lineage>
</organism>
<dbReference type="Proteomes" id="UP000280296">
    <property type="component" value="Unassembled WGS sequence"/>
</dbReference>
<keyword evidence="5" id="KW-0378">Hydrolase</keyword>
<evidence type="ECO:0000256" key="3">
    <source>
        <dbReference type="ARBA" id="ARBA00022723"/>
    </source>
</evidence>